<accession>A0A1L7X3T6</accession>
<protein>
    <submittedName>
        <fullName evidence="2">Uncharacterized protein</fullName>
    </submittedName>
</protein>
<evidence type="ECO:0000256" key="1">
    <source>
        <dbReference type="SAM" id="Phobius"/>
    </source>
</evidence>
<proteinExistence type="predicted"/>
<evidence type="ECO:0000313" key="3">
    <source>
        <dbReference type="Proteomes" id="UP000184330"/>
    </source>
</evidence>
<dbReference type="Proteomes" id="UP000184330">
    <property type="component" value="Unassembled WGS sequence"/>
</dbReference>
<sequence length="761" mass="83270">MVRLDEKTIPPPQYQKVIGPTANTVSVASPLSSSSQSSPRKTTVLNKLGLWNCIIVLVGSLWTGNEHNKFWRWLVKSGYMRRTVTLSSAVLRTALTFQASIYTSMIAGSLMELSNGFNLQHSASISIRRYHGGMPVLLLHSGIFDRRTWYLLTITILLSSTTIASYFLSTGLVSDLGIAPIIGDPIASTIETCNAEVFDTDYSIDSQKSIVLQAYEPDFSIYSPSTYPTFGEYSEPAPNIQGVDDTWRIMRAIPPVSSATTRENLSNYTGKGTLNSHVVLSFMHDSCADYEAVVYRCVGPVLRNLTLVQGAIGPTFGGNPPYIRGMVSIGDSIPSGLNFYNSSVWTEFDLTSSPTNFISFTCSLTKLMNGFINNEHPISLCVAGNFFENETIDGGGSDGTTRAPILGLQATTFLHDGLLMDPLSYILVNYTSNVPSDKGMQLYKNWTDISSSDSSWTTMQNINNFTSTLESISLSYCFTNFGSLDTNITVTSSTNRTEPVLRSVSSSTNLDVNDVLKQLNATGINSTLEERGVLALNYSDWSALVMDFGLFGIVFNGSITQMLGGTYGLGMQNTLNFFHPQQTSWALCTYCAIGSTSKGDTNTTGISRALSSIFQSSVQQSGSTATALNAVLTVMNMVQYSTRLQRADITGESHITLIEQQLRPVGRTGLITVTAALIAHLLIVAAISIIFLSLTRFSFIGESWHTIAQLQYRDVIPVLQASNLMRDDELEVWLQERNVCEEKMTLVGQDEHTGAHIARQV</sequence>
<evidence type="ECO:0000313" key="2">
    <source>
        <dbReference type="EMBL" id="CZR59683.1"/>
    </source>
</evidence>
<reference evidence="2 3" key="1">
    <citation type="submission" date="2016-03" db="EMBL/GenBank/DDBJ databases">
        <authorList>
            <person name="Ploux O."/>
        </authorList>
    </citation>
    <scope>NUCLEOTIDE SEQUENCE [LARGE SCALE GENOMIC DNA]</scope>
    <source>
        <strain evidence="2 3">UAMH 11012</strain>
    </source>
</reference>
<dbReference type="OrthoDB" id="5428040at2759"/>
<keyword evidence="1" id="KW-0812">Transmembrane</keyword>
<keyword evidence="1" id="KW-0472">Membrane</keyword>
<dbReference type="AlphaFoldDB" id="A0A1L7X3T6"/>
<feature type="transmembrane region" description="Helical" evidence="1">
    <location>
        <begin position="670"/>
        <end position="694"/>
    </location>
</feature>
<gene>
    <name evidence="2" type="ORF">PAC_09577</name>
</gene>
<keyword evidence="1" id="KW-1133">Transmembrane helix</keyword>
<name>A0A1L7X3T6_9HELO</name>
<keyword evidence="3" id="KW-1185">Reference proteome</keyword>
<organism evidence="2 3">
    <name type="scientific">Phialocephala subalpina</name>
    <dbReference type="NCBI Taxonomy" id="576137"/>
    <lineage>
        <taxon>Eukaryota</taxon>
        <taxon>Fungi</taxon>
        <taxon>Dikarya</taxon>
        <taxon>Ascomycota</taxon>
        <taxon>Pezizomycotina</taxon>
        <taxon>Leotiomycetes</taxon>
        <taxon>Helotiales</taxon>
        <taxon>Mollisiaceae</taxon>
        <taxon>Phialocephala</taxon>
        <taxon>Phialocephala fortinii species complex</taxon>
    </lineage>
</organism>
<dbReference type="EMBL" id="FJOG01000014">
    <property type="protein sequence ID" value="CZR59683.1"/>
    <property type="molecule type" value="Genomic_DNA"/>
</dbReference>